<evidence type="ECO:0000313" key="3">
    <source>
        <dbReference type="Proteomes" id="UP000225182"/>
    </source>
</evidence>
<name>A0A2B1KRB1_BACCE</name>
<keyword evidence="1" id="KW-0812">Transmembrane</keyword>
<sequence>MRLKKHKLNIYSMVLFLFFDLKITFWLECWLVLWGRTLYILLKSKWFKSKEGILWCLFFFLKGVASHHQPFLYFNRKDNVFFALWIV</sequence>
<evidence type="ECO:0000256" key="1">
    <source>
        <dbReference type="SAM" id="Phobius"/>
    </source>
</evidence>
<keyword evidence="1" id="KW-1133">Transmembrane helix</keyword>
<evidence type="ECO:0000313" key="2">
    <source>
        <dbReference type="EMBL" id="PFN27455.1"/>
    </source>
</evidence>
<gene>
    <name evidence="2" type="ORF">COJ50_08575</name>
</gene>
<keyword evidence="1" id="KW-0472">Membrane</keyword>
<accession>A0A2B1KRB1</accession>
<dbReference type="AlphaFoldDB" id="A0A2B1KRB1"/>
<comment type="caution">
    <text evidence="2">The sequence shown here is derived from an EMBL/GenBank/DDBJ whole genome shotgun (WGS) entry which is preliminary data.</text>
</comment>
<feature type="transmembrane region" description="Helical" evidence="1">
    <location>
        <begin position="12"/>
        <end position="33"/>
    </location>
</feature>
<dbReference type="EMBL" id="NUYN01000012">
    <property type="protein sequence ID" value="PFN27455.1"/>
    <property type="molecule type" value="Genomic_DNA"/>
</dbReference>
<dbReference type="Proteomes" id="UP000225182">
    <property type="component" value="Unassembled WGS sequence"/>
</dbReference>
<organism evidence="2 3">
    <name type="scientific">Bacillus cereus</name>
    <dbReference type="NCBI Taxonomy" id="1396"/>
    <lineage>
        <taxon>Bacteria</taxon>
        <taxon>Bacillati</taxon>
        <taxon>Bacillota</taxon>
        <taxon>Bacilli</taxon>
        <taxon>Bacillales</taxon>
        <taxon>Bacillaceae</taxon>
        <taxon>Bacillus</taxon>
        <taxon>Bacillus cereus group</taxon>
    </lineage>
</organism>
<reference evidence="2 3" key="1">
    <citation type="submission" date="2017-09" db="EMBL/GenBank/DDBJ databases">
        <title>Large-scale bioinformatics analysis of Bacillus genomes uncovers conserved roles of natural products in bacterial physiology.</title>
        <authorList>
            <consortium name="Agbiome Team Llc"/>
            <person name="Bleich R.M."/>
            <person name="Grubbs K.J."/>
            <person name="Santa Maria K.C."/>
            <person name="Allen S.E."/>
            <person name="Farag S."/>
            <person name="Shank E.A."/>
            <person name="Bowers A."/>
        </authorList>
    </citation>
    <scope>NUCLEOTIDE SEQUENCE [LARGE SCALE GENOMIC DNA]</scope>
    <source>
        <strain evidence="2 3">AFS076905</strain>
    </source>
</reference>
<proteinExistence type="predicted"/>
<protein>
    <submittedName>
        <fullName evidence="2">Uncharacterized protein</fullName>
    </submittedName>
</protein>